<dbReference type="RefSeq" id="WP_377007372.1">
    <property type="nucleotide sequence ID" value="NZ_JBHSLV010000012.1"/>
</dbReference>
<accession>A0ABW0HBF4</accession>
<comment type="caution">
    <text evidence="3">The sequence shown here is derived from an EMBL/GenBank/DDBJ whole genome shotgun (WGS) entry which is preliminary data.</text>
</comment>
<protein>
    <submittedName>
        <fullName evidence="3">NAD(P)H-dependent oxidoreductase subunit E</fullName>
    </submittedName>
</protein>
<dbReference type="Proteomes" id="UP001596104">
    <property type="component" value="Unassembled WGS sequence"/>
</dbReference>
<evidence type="ECO:0000256" key="2">
    <source>
        <dbReference type="ARBA" id="ARBA00023239"/>
    </source>
</evidence>
<dbReference type="SUPFAM" id="SSF53800">
    <property type="entry name" value="Chelatase"/>
    <property type="match status" value="1"/>
</dbReference>
<dbReference type="InterPro" id="IPR002762">
    <property type="entry name" value="CbiX-like"/>
</dbReference>
<keyword evidence="4" id="KW-1185">Reference proteome</keyword>
<dbReference type="Pfam" id="PF01903">
    <property type="entry name" value="CbiX"/>
    <property type="match status" value="1"/>
</dbReference>
<evidence type="ECO:0000313" key="4">
    <source>
        <dbReference type="Proteomes" id="UP001596104"/>
    </source>
</evidence>
<dbReference type="CDD" id="cd02980">
    <property type="entry name" value="TRX_Fd_family"/>
    <property type="match status" value="1"/>
</dbReference>
<reference evidence="4" key="1">
    <citation type="journal article" date="2019" name="Int. J. Syst. Evol. Microbiol.">
        <title>The Global Catalogue of Microorganisms (GCM) 10K type strain sequencing project: providing services to taxonomists for standard genome sequencing and annotation.</title>
        <authorList>
            <consortium name="The Broad Institute Genomics Platform"/>
            <consortium name="The Broad Institute Genome Sequencing Center for Infectious Disease"/>
            <person name="Wu L."/>
            <person name="Ma J."/>
        </authorList>
    </citation>
    <scope>NUCLEOTIDE SEQUENCE [LARGE SCALE GENOMIC DNA]</scope>
    <source>
        <strain evidence="4">CGMCC 1.16326</strain>
    </source>
</reference>
<name>A0ABW0HBF4_9HYPH</name>
<keyword evidence="2" id="KW-0456">Lyase</keyword>
<sequence>MSQADERAPSAPSTVLLLARSAITAPPLKEMERLRGALATRHGVEEALFAFSEQGSPSLRHALDKLIAAGCGRLVILPMLIPAEPNFQAWLTRTLTRWRSRDERPWPTVEVAALLPNEASLVSLLDAALAAGRTELSLGAAKASPEGSLVPAQKRRVLVCMGGPCNVAGAEVIWGHFRNEQDRLSLRTAGDGCMSAKTSCLGPCNLAPVVQVWPEGTYYGGVDEAAVDRIIAEHILGGRPVEEQAYEPTGKKQFLRMCEV</sequence>
<dbReference type="Gene3D" id="3.40.30.10">
    <property type="entry name" value="Glutaredoxin"/>
    <property type="match status" value="1"/>
</dbReference>
<organism evidence="3 4">
    <name type="scientific">Bosea vestrisii</name>
    <dbReference type="NCBI Taxonomy" id="151416"/>
    <lineage>
        <taxon>Bacteria</taxon>
        <taxon>Pseudomonadati</taxon>
        <taxon>Pseudomonadota</taxon>
        <taxon>Alphaproteobacteria</taxon>
        <taxon>Hyphomicrobiales</taxon>
        <taxon>Boseaceae</taxon>
        <taxon>Bosea</taxon>
    </lineage>
</organism>
<dbReference type="InterPro" id="IPR036249">
    <property type="entry name" value="Thioredoxin-like_sf"/>
</dbReference>
<evidence type="ECO:0000313" key="3">
    <source>
        <dbReference type="EMBL" id="MFC5392569.1"/>
    </source>
</evidence>
<proteinExistence type="predicted"/>
<dbReference type="Gene3D" id="3.40.50.1400">
    <property type="match status" value="1"/>
</dbReference>
<gene>
    <name evidence="3" type="ORF">ACFPPC_07945</name>
</gene>
<dbReference type="Pfam" id="PF01257">
    <property type="entry name" value="2Fe-2S_thioredx"/>
    <property type="match status" value="1"/>
</dbReference>
<dbReference type="SUPFAM" id="SSF52833">
    <property type="entry name" value="Thioredoxin-like"/>
    <property type="match status" value="1"/>
</dbReference>
<dbReference type="EMBL" id="JBHSLV010000012">
    <property type="protein sequence ID" value="MFC5392569.1"/>
    <property type="molecule type" value="Genomic_DNA"/>
</dbReference>
<keyword evidence="1" id="KW-0479">Metal-binding</keyword>
<evidence type="ECO:0000256" key="1">
    <source>
        <dbReference type="ARBA" id="ARBA00022723"/>
    </source>
</evidence>